<evidence type="ECO:0000256" key="6">
    <source>
        <dbReference type="SAM" id="SignalP"/>
    </source>
</evidence>
<evidence type="ECO:0000259" key="7">
    <source>
        <dbReference type="Pfam" id="PF00877"/>
    </source>
</evidence>
<keyword evidence="9" id="KW-1185">Reference proteome</keyword>
<dbReference type="OrthoDB" id="9813368at2"/>
<evidence type="ECO:0000313" key="9">
    <source>
        <dbReference type="Proteomes" id="UP000184476"/>
    </source>
</evidence>
<dbReference type="GO" id="GO:0008234">
    <property type="term" value="F:cysteine-type peptidase activity"/>
    <property type="evidence" value="ECO:0007669"/>
    <property type="project" value="UniProtKB-KW"/>
</dbReference>
<evidence type="ECO:0000256" key="4">
    <source>
        <dbReference type="ARBA" id="ARBA00022807"/>
    </source>
</evidence>
<sequence length="250" mass="28542">MKRIFYTFLTALFTTALIFPFYASAEPIGSVIQTITGPSDYIVLDETQPPPQNQDQNKKEQQKEKPDKSDDLPKDKLEKMINKAKKSVGDQVGLDCSAYIRNLFKTHLDINPGGVTDNMYYNRLVLSDDEIKKIKESGEISNKSEFNNLILTEKEFKKLKRGAVYAKRVAKKDLQPGDVVFYRDTYDCDTCNINPHITHVQIYVGKFKKGGESFDLIDTSLGNTVVDGDLLSTYTKSMKWYGAKRYYIKQ</sequence>
<feature type="compositionally biased region" description="Basic and acidic residues" evidence="5">
    <location>
        <begin position="56"/>
        <end position="76"/>
    </location>
</feature>
<keyword evidence="4" id="KW-0788">Thiol protease</keyword>
<dbReference type="STRING" id="112248.SAMN05444392_102339"/>
<organism evidence="8 9">
    <name type="scientific">Seinonella peptonophila</name>
    <dbReference type="NCBI Taxonomy" id="112248"/>
    <lineage>
        <taxon>Bacteria</taxon>
        <taxon>Bacillati</taxon>
        <taxon>Bacillota</taxon>
        <taxon>Bacilli</taxon>
        <taxon>Bacillales</taxon>
        <taxon>Thermoactinomycetaceae</taxon>
        <taxon>Seinonella</taxon>
    </lineage>
</organism>
<proteinExistence type="inferred from homology"/>
<dbReference type="EMBL" id="FQVL01000002">
    <property type="protein sequence ID" value="SHE67775.1"/>
    <property type="molecule type" value="Genomic_DNA"/>
</dbReference>
<evidence type="ECO:0000256" key="5">
    <source>
        <dbReference type="SAM" id="MobiDB-lite"/>
    </source>
</evidence>
<evidence type="ECO:0000256" key="1">
    <source>
        <dbReference type="ARBA" id="ARBA00007074"/>
    </source>
</evidence>
<comment type="similarity">
    <text evidence="1">Belongs to the peptidase C40 family.</text>
</comment>
<dbReference type="InterPro" id="IPR038765">
    <property type="entry name" value="Papain-like_cys_pep_sf"/>
</dbReference>
<feature type="domain" description="NlpC/P60" evidence="7">
    <location>
        <begin position="92"/>
        <end position="206"/>
    </location>
</feature>
<dbReference type="GO" id="GO:0006508">
    <property type="term" value="P:proteolysis"/>
    <property type="evidence" value="ECO:0007669"/>
    <property type="project" value="UniProtKB-KW"/>
</dbReference>
<evidence type="ECO:0000313" key="8">
    <source>
        <dbReference type="EMBL" id="SHE67775.1"/>
    </source>
</evidence>
<dbReference type="Pfam" id="PF00877">
    <property type="entry name" value="NLPC_P60"/>
    <property type="match status" value="1"/>
</dbReference>
<feature type="region of interest" description="Disordered" evidence="5">
    <location>
        <begin position="42"/>
        <end position="76"/>
    </location>
</feature>
<feature type="chain" id="PRO_5012115445" evidence="6">
    <location>
        <begin position="26"/>
        <end position="250"/>
    </location>
</feature>
<dbReference type="Proteomes" id="UP000184476">
    <property type="component" value="Unassembled WGS sequence"/>
</dbReference>
<dbReference type="InterPro" id="IPR000064">
    <property type="entry name" value="NLP_P60_dom"/>
</dbReference>
<keyword evidence="3" id="KW-0378">Hydrolase</keyword>
<protein>
    <submittedName>
        <fullName evidence="8">NlpC/P60 family protein</fullName>
    </submittedName>
</protein>
<keyword evidence="6" id="KW-0732">Signal</keyword>
<name>A0A1M4VG50_9BACL</name>
<evidence type="ECO:0000256" key="2">
    <source>
        <dbReference type="ARBA" id="ARBA00022670"/>
    </source>
</evidence>
<feature type="signal peptide" evidence="6">
    <location>
        <begin position="1"/>
        <end position="25"/>
    </location>
</feature>
<dbReference type="RefSeq" id="WP_073153869.1">
    <property type="nucleotide sequence ID" value="NZ_FQVL01000002.1"/>
</dbReference>
<evidence type="ECO:0000256" key="3">
    <source>
        <dbReference type="ARBA" id="ARBA00022801"/>
    </source>
</evidence>
<dbReference type="AlphaFoldDB" id="A0A1M4VG50"/>
<gene>
    <name evidence="8" type="ORF">SAMN05444392_102339</name>
</gene>
<accession>A0A1M4VG50</accession>
<reference evidence="8 9" key="1">
    <citation type="submission" date="2016-11" db="EMBL/GenBank/DDBJ databases">
        <authorList>
            <person name="Jaros S."/>
            <person name="Januszkiewicz K."/>
            <person name="Wedrychowicz H."/>
        </authorList>
    </citation>
    <scope>NUCLEOTIDE SEQUENCE [LARGE SCALE GENOMIC DNA]</scope>
    <source>
        <strain evidence="8 9">DSM 44666</strain>
    </source>
</reference>
<dbReference type="Gene3D" id="3.90.1720.10">
    <property type="entry name" value="endopeptidase domain like (from Nostoc punctiforme)"/>
    <property type="match status" value="1"/>
</dbReference>
<keyword evidence="2" id="KW-0645">Protease</keyword>
<dbReference type="SUPFAM" id="SSF54001">
    <property type="entry name" value="Cysteine proteinases"/>
    <property type="match status" value="1"/>
</dbReference>